<dbReference type="RefSeq" id="WP_156354522.1">
    <property type="nucleotide sequence ID" value="NZ_CACRST010000018.1"/>
</dbReference>
<reference evidence="2" key="1">
    <citation type="submission" date="2019-11" db="EMBL/GenBank/DDBJ databases">
        <authorList>
            <person name="Feng L."/>
        </authorList>
    </citation>
    <scope>NUCLEOTIDE SEQUENCE</scope>
    <source>
        <strain evidence="2">BgluceraseaLFYP119</strain>
    </source>
</reference>
<dbReference type="EMBL" id="CACRST010000018">
    <property type="protein sequence ID" value="VYT16185.1"/>
    <property type="molecule type" value="Genomic_DNA"/>
</dbReference>
<evidence type="ECO:0000313" key="2">
    <source>
        <dbReference type="EMBL" id="VYT16185.1"/>
    </source>
</evidence>
<organism evidence="2">
    <name type="scientific">Blautia glucerasea</name>
    <dbReference type="NCBI Taxonomy" id="536633"/>
    <lineage>
        <taxon>Bacteria</taxon>
        <taxon>Bacillati</taxon>
        <taxon>Bacillota</taxon>
        <taxon>Clostridia</taxon>
        <taxon>Lachnospirales</taxon>
        <taxon>Lachnospiraceae</taxon>
        <taxon>Blautia</taxon>
    </lineage>
</organism>
<sequence>MEHKKIISNYDLQVDIGKKIFLDYDQEMLIRRFGLAADEAWIYLTYMNTPCRICRKTGRIEEALTENIWSECRSFNTVMTIYDLLCYPKEKTAPGLSGSWCPVSKFAVVGGPDASIFSKKYTEFFQGQTEKLKAACKNLGGILKKSLAGADVTCQVPATPFFPVLLQFWEGDEEFPPKLMLLWDENSMRFLHFETTYYLQNDLLERLVKQF</sequence>
<protein>
    <recommendedName>
        <fullName evidence="1">DUF3786 domain-containing protein</fullName>
    </recommendedName>
</protein>
<accession>A0A6N2UCV4</accession>
<evidence type="ECO:0000259" key="1">
    <source>
        <dbReference type="Pfam" id="PF12654"/>
    </source>
</evidence>
<dbReference type="Pfam" id="PF12654">
    <property type="entry name" value="DUF3786"/>
    <property type="match status" value="1"/>
</dbReference>
<feature type="domain" description="DUF3786" evidence="1">
    <location>
        <begin position="29"/>
        <end position="203"/>
    </location>
</feature>
<gene>
    <name evidence="2" type="ORF">BGLFYP119_02062</name>
</gene>
<dbReference type="AlphaFoldDB" id="A0A6N2UCV4"/>
<proteinExistence type="predicted"/>
<name>A0A6N2UCV4_9FIRM</name>
<dbReference type="InterPro" id="IPR024264">
    <property type="entry name" value="DUF3786"/>
</dbReference>